<accession>A0A080M2G2</accession>
<feature type="region of interest" description="Disordered" evidence="1">
    <location>
        <begin position="81"/>
        <end position="101"/>
    </location>
</feature>
<evidence type="ECO:0000256" key="1">
    <source>
        <dbReference type="SAM" id="MobiDB-lite"/>
    </source>
</evidence>
<proteinExistence type="predicted"/>
<gene>
    <name evidence="2" type="ORF">AW06_003485</name>
</gene>
<sequence>MATPFFLRQAVHLSGEMRVRLDRTGLRQNLPALDVVAFGASQQHAHVVAGLTLVEQFAEHFNASADRLDGRPNADNLDLFTHLDDPPLNTTRHHRAPPGDREHIFDRQQKWLVDRSLRRRNIGIQRIRQRHHRLLAQRPRIAFQRLQG</sequence>
<comment type="caution">
    <text evidence="2">The sequence shown here is derived from an EMBL/GenBank/DDBJ whole genome shotgun (WGS) entry which is preliminary data.</text>
</comment>
<name>A0A080M2G2_9PROT</name>
<evidence type="ECO:0000313" key="3">
    <source>
        <dbReference type="Proteomes" id="UP000021315"/>
    </source>
</evidence>
<dbReference type="EMBL" id="JDST02000085">
    <property type="protein sequence ID" value="KFB75462.1"/>
    <property type="molecule type" value="Genomic_DNA"/>
</dbReference>
<evidence type="ECO:0000313" key="2">
    <source>
        <dbReference type="EMBL" id="KFB75462.1"/>
    </source>
</evidence>
<dbReference type="Proteomes" id="UP000021315">
    <property type="component" value="Unassembled WGS sequence"/>
</dbReference>
<reference evidence="2" key="1">
    <citation type="submission" date="2014-02" db="EMBL/GenBank/DDBJ databases">
        <title>Expanding our view of genomic diversity in Candidatus Accumulibacter clades.</title>
        <authorList>
            <person name="Skennerton C.T."/>
            <person name="Barr J.J."/>
            <person name="Slater F.R."/>
            <person name="Bond P.L."/>
            <person name="Tyson G.W."/>
        </authorList>
    </citation>
    <scope>NUCLEOTIDE SEQUENCE [LARGE SCALE GENOMIC DNA]</scope>
</reference>
<dbReference type="AlphaFoldDB" id="A0A080M2G2"/>
<keyword evidence="3" id="KW-1185">Reference proteome</keyword>
<protein>
    <submittedName>
        <fullName evidence="2">Uncharacterized protein</fullName>
    </submittedName>
</protein>
<dbReference type="AntiFam" id="ANF00225">
    <property type="entry name" value="Shadow ORF (opposite tuf)"/>
</dbReference>
<organism evidence="2 3">
    <name type="scientific">Candidatus Accumulibacter cognatus</name>
    <dbReference type="NCBI Taxonomy" id="2954383"/>
    <lineage>
        <taxon>Bacteria</taxon>
        <taxon>Pseudomonadati</taxon>
        <taxon>Pseudomonadota</taxon>
        <taxon>Betaproteobacteria</taxon>
        <taxon>Candidatus Accumulibacter</taxon>
    </lineage>
</organism>